<evidence type="ECO:0000313" key="2">
    <source>
        <dbReference type="EMBL" id="MFD1587371.1"/>
    </source>
</evidence>
<dbReference type="AlphaFoldDB" id="A0ABD6CCF9"/>
<keyword evidence="3" id="KW-1185">Reference proteome</keyword>
<dbReference type="RefSeq" id="WP_247373754.1">
    <property type="nucleotide sequence ID" value="NZ_JALLGV010000001.1"/>
</dbReference>
<comment type="caution">
    <text evidence="2">The sequence shown here is derived from an EMBL/GenBank/DDBJ whole genome shotgun (WGS) entry which is preliminary data.</text>
</comment>
<dbReference type="SUPFAM" id="SSF46785">
    <property type="entry name" value="Winged helix' DNA-binding domain"/>
    <property type="match status" value="1"/>
</dbReference>
<name>A0ABD6CCF9_9EURY</name>
<dbReference type="InterPro" id="IPR036388">
    <property type="entry name" value="WH-like_DNA-bd_sf"/>
</dbReference>
<dbReference type="EMBL" id="JBHUDJ010000003">
    <property type="protein sequence ID" value="MFD1587371.1"/>
    <property type="molecule type" value="Genomic_DNA"/>
</dbReference>
<dbReference type="InterPro" id="IPR036390">
    <property type="entry name" value="WH_DNA-bd_sf"/>
</dbReference>
<feature type="domain" description="Transcription regulator PadR N-terminal" evidence="1">
    <location>
        <begin position="34"/>
        <end position="96"/>
    </location>
</feature>
<dbReference type="Pfam" id="PF03551">
    <property type="entry name" value="PadR"/>
    <property type="match status" value="1"/>
</dbReference>
<protein>
    <submittedName>
        <fullName evidence="2">PadR family transcriptional regulator</fullName>
    </submittedName>
</protein>
<accession>A0ABD6CCF9</accession>
<dbReference type="Gene3D" id="1.10.10.10">
    <property type="entry name" value="Winged helix-like DNA-binding domain superfamily/Winged helix DNA-binding domain"/>
    <property type="match status" value="1"/>
</dbReference>
<sequence>MTENTADTKEDVQYANLSAFQRDILLVLQRLEGSEEDSYGLAIKRHLEDRYDSEVNHGRLYPNLDELIELSLVERGQIDKRTNRYTLTDAGRELLRSHGAEVTELFK</sequence>
<dbReference type="InterPro" id="IPR005149">
    <property type="entry name" value="Tscrpt_reg_PadR_N"/>
</dbReference>
<dbReference type="Proteomes" id="UP001597119">
    <property type="component" value="Unassembled WGS sequence"/>
</dbReference>
<organism evidence="2 3">
    <name type="scientific">Halorientalis brevis</name>
    <dbReference type="NCBI Taxonomy" id="1126241"/>
    <lineage>
        <taxon>Archaea</taxon>
        <taxon>Methanobacteriati</taxon>
        <taxon>Methanobacteriota</taxon>
        <taxon>Stenosarchaea group</taxon>
        <taxon>Halobacteria</taxon>
        <taxon>Halobacteriales</taxon>
        <taxon>Haloarculaceae</taxon>
        <taxon>Halorientalis</taxon>
    </lineage>
</organism>
<evidence type="ECO:0000259" key="1">
    <source>
        <dbReference type="Pfam" id="PF03551"/>
    </source>
</evidence>
<evidence type="ECO:0000313" key="3">
    <source>
        <dbReference type="Proteomes" id="UP001597119"/>
    </source>
</evidence>
<gene>
    <name evidence="2" type="ORF">ACFR9U_10270</name>
</gene>
<proteinExistence type="predicted"/>
<reference evidence="2 3" key="1">
    <citation type="journal article" date="2019" name="Int. J. Syst. Evol. Microbiol.">
        <title>The Global Catalogue of Microorganisms (GCM) 10K type strain sequencing project: providing services to taxonomists for standard genome sequencing and annotation.</title>
        <authorList>
            <consortium name="The Broad Institute Genomics Platform"/>
            <consortium name="The Broad Institute Genome Sequencing Center for Infectious Disease"/>
            <person name="Wu L."/>
            <person name="Ma J."/>
        </authorList>
    </citation>
    <scope>NUCLEOTIDE SEQUENCE [LARGE SCALE GENOMIC DNA]</scope>
    <source>
        <strain evidence="2 3">CGMCC 1.12125</strain>
    </source>
</reference>